<reference evidence="1 2" key="1">
    <citation type="submission" date="2006-03" db="EMBL/GenBank/DDBJ databases">
        <title>Complete sequence of chromosome of Nitrobacter hamburgensis X14.</title>
        <authorList>
            <consortium name="US DOE Joint Genome Institute"/>
            <person name="Copeland A."/>
            <person name="Lucas S."/>
            <person name="Lapidus A."/>
            <person name="Barry K."/>
            <person name="Detter J.C."/>
            <person name="Glavina del Rio T."/>
            <person name="Hammon N."/>
            <person name="Israni S."/>
            <person name="Dalin E."/>
            <person name="Tice H."/>
            <person name="Pitluck S."/>
            <person name="Chain P."/>
            <person name="Malfatti S."/>
            <person name="Shin M."/>
            <person name="Vergez L."/>
            <person name="Schmutz J."/>
            <person name="Larimer F."/>
            <person name="Land M."/>
            <person name="Hauser L."/>
            <person name="Kyrpides N."/>
            <person name="Ivanova N."/>
            <person name="Ward B."/>
            <person name="Arp D."/>
            <person name="Klotz M."/>
            <person name="Stein L."/>
            <person name="O'Mullan G."/>
            <person name="Starkenburg S."/>
            <person name="Sayavedra L."/>
            <person name="Poret-Peterson A.T."/>
            <person name="Gentry M.E."/>
            <person name="Bruce D."/>
            <person name="Richardson P."/>
        </authorList>
    </citation>
    <scope>NUCLEOTIDE SEQUENCE [LARGE SCALE GENOMIC DNA]</scope>
    <source>
        <strain evidence="2">DSM 10229 / NCIMB 13809 / X14</strain>
    </source>
</reference>
<keyword evidence="2" id="KW-1185">Reference proteome</keyword>
<sequence>MKSPLSKLLPELHRSYRHALEDLAAKHLHSDKIKMALHGAAKNGHQALRISLPNGIDLRSTDGAEIFMQWAKENGLVVEWYSRVATVEDGRQASGFDVEISWKSPDPSRAS</sequence>
<organism evidence="1 2">
    <name type="scientific">Nitrobacter hamburgensis (strain DSM 10229 / NCIMB 13809 / X14)</name>
    <dbReference type="NCBI Taxonomy" id="323097"/>
    <lineage>
        <taxon>Bacteria</taxon>
        <taxon>Pseudomonadati</taxon>
        <taxon>Pseudomonadota</taxon>
        <taxon>Alphaproteobacteria</taxon>
        <taxon>Hyphomicrobiales</taxon>
        <taxon>Nitrobacteraceae</taxon>
        <taxon>Nitrobacter</taxon>
    </lineage>
</organism>
<dbReference type="Proteomes" id="UP000001953">
    <property type="component" value="Chromosome"/>
</dbReference>
<evidence type="ECO:0000313" key="2">
    <source>
        <dbReference type="Proteomes" id="UP000001953"/>
    </source>
</evidence>
<dbReference type="AlphaFoldDB" id="Q1QGT4"/>
<name>Q1QGT4_NITHX</name>
<dbReference type="STRING" id="323097.Nham_3860"/>
<dbReference type="eggNOG" id="ENOG5031AXT">
    <property type="taxonomic scope" value="Bacteria"/>
</dbReference>
<gene>
    <name evidence="1" type="ordered locus">Nham_3860</name>
</gene>
<accession>Q1QGT4</accession>
<evidence type="ECO:0000313" key="1">
    <source>
        <dbReference type="EMBL" id="ABE64563.1"/>
    </source>
</evidence>
<dbReference type="EMBL" id="CP000319">
    <property type="protein sequence ID" value="ABE64563.1"/>
    <property type="molecule type" value="Genomic_DNA"/>
</dbReference>
<protein>
    <submittedName>
        <fullName evidence="1">Uncharacterized protein</fullName>
    </submittedName>
</protein>
<dbReference type="HOGENOM" id="CLU_2380557_0_0_5"/>
<proteinExistence type="predicted"/>
<dbReference type="KEGG" id="nha:Nham_3860"/>